<evidence type="ECO:0000256" key="1">
    <source>
        <dbReference type="ARBA" id="ARBA00004141"/>
    </source>
</evidence>
<evidence type="ECO:0000256" key="6">
    <source>
        <dbReference type="ARBA" id="ARBA00023157"/>
    </source>
</evidence>
<keyword evidence="7 9" id="KW-0675">Receptor</keyword>
<accession>A0A1W2W3E6</accession>
<feature type="transmembrane region" description="Helical" evidence="11">
    <location>
        <begin position="143"/>
        <end position="162"/>
    </location>
</feature>
<feature type="transmembrane region" description="Helical" evidence="11">
    <location>
        <begin position="224"/>
        <end position="253"/>
    </location>
</feature>
<evidence type="ECO:0000256" key="5">
    <source>
        <dbReference type="ARBA" id="ARBA00023136"/>
    </source>
</evidence>
<name>A0A1W2W3E6_CIOIN</name>
<dbReference type="PANTHER" id="PTHR45695">
    <property type="entry name" value="LEUCOKININ RECEPTOR-RELATED"/>
    <property type="match status" value="1"/>
</dbReference>
<feature type="domain" description="G-protein coupled receptors family 1 profile" evidence="12">
    <location>
        <begin position="74"/>
        <end position="332"/>
    </location>
</feature>
<dbReference type="PANTHER" id="PTHR45695:SF34">
    <property type="entry name" value="GALANIN RECEPTOR 2B-LIKE"/>
    <property type="match status" value="1"/>
</dbReference>
<evidence type="ECO:0000313" key="13">
    <source>
        <dbReference type="EMBL" id="BBC53699.1"/>
    </source>
</evidence>
<evidence type="ECO:0000256" key="10">
    <source>
        <dbReference type="SAM" id="MobiDB-lite"/>
    </source>
</evidence>
<dbReference type="PROSITE" id="PS00237">
    <property type="entry name" value="G_PROTEIN_RECEP_F1_1"/>
    <property type="match status" value="1"/>
</dbReference>
<keyword evidence="6" id="KW-1015">Disulfide bond</keyword>
<dbReference type="AlphaFoldDB" id="A0A1W2W3E6"/>
<organism evidence="13">
    <name type="scientific">Ciona intestinalis</name>
    <name type="common">Transparent sea squirt</name>
    <name type="synonym">Ascidia intestinalis</name>
    <dbReference type="NCBI Taxonomy" id="7719"/>
    <lineage>
        <taxon>Eukaryota</taxon>
        <taxon>Metazoa</taxon>
        <taxon>Chordata</taxon>
        <taxon>Tunicata</taxon>
        <taxon>Ascidiacea</taxon>
        <taxon>Phlebobranchia</taxon>
        <taxon>Cionidae</taxon>
        <taxon>Ciona</taxon>
    </lineage>
</organism>
<feature type="transmembrane region" description="Helical" evidence="11">
    <location>
        <begin position="100"/>
        <end position="123"/>
    </location>
</feature>
<dbReference type="GeneID" id="100182353"/>
<feature type="region of interest" description="Disordered" evidence="10">
    <location>
        <begin position="378"/>
        <end position="398"/>
    </location>
</feature>
<feature type="transmembrane region" description="Helical" evidence="11">
    <location>
        <begin position="311"/>
        <end position="335"/>
    </location>
</feature>
<keyword evidence="4 9" id="KW-0297">G-protein coupled receptor</keyword>
<dbReference type="GO" id="GO:0004930">
    <property type="term" value="F:G protein-coupled receptor activity"/>
    <property type="evidence" value="ECO:0007669"/>
    <property type="project" value="UniProtKB-KW"/>
</dbReference>
<evidence type="ECO:0000256" key="8">
    <source>
        <dbReference type="ARBA" id="ARBA00023224"/>
    </source>
</evidence>
<feature type="transmembrane region" description="Helical" evidence="11">
    <location>
        <begin position="183"/>
        <end position="204"/>
    </location>
</feature>
<dbReference type="eggNOG" id="KOG3656">
    <property type="taxonomic scope" value="Eukaryota"/>
</dbReference>
<sequence length="487" mass="54576">MTTSFLTHTTLFTPTSPLAADASGNATLNTSINYTGNYSGETEYGAGQRNQAAALAAIIVPIFFGLIFCVGVVGNSLVITVMMKMYRYQAQQGLNNTNRFILNLAVSDLFFLVFCVPFQATIYSLPSWPFGSFMCSFCEFCQNVSMIASIFTLVALSFDRYFAVVYATSAKQLRTRTNANRGLIFIWVAALGIGTPSALTRVQVEYEGLTLCVPNGHMKMWYMGYQLVSFLLGYLLPLLIILSCYMGVLHAMCKNAKSSALVRSKSARGSTKRVTRVVIMVVIVFTIDWFPHHLVALWTNFGDFPYTSETFVLLILGHCLSYANSCLNPLVYAFVSNRFRADFKKAFTCQYFSEAVVHIRAYSRRFVQSFSVQLRHRSSSSSESGQRDKPLNPRPPVISETLYLKRSGRDEQETCTVMLTPEHGRKEKKSPQTDVLLNGPTHQTTTFCYYDGQENKFQTQTEVVGLLNQNQQPTFIDNDDESDGMVL</sequence>
<dbReference type="InterPro" id="IPR017452">
    <property type="entry name" value="GPCR_Rhodpsn_7TM"/>
</dbReference>
<evidence type="ECO:0000256" key="11">
    <source>
        <dbReference type="SAM" id="Phobius"/>
    </source>
</evidence>
<dbReference type="EMBL" id="LC365383">
    <property type="protein sequence ID" value="BBC53699.1"/>
    <property type="molecule type" value="mRNA"/>
</dbReference>
<dbReference type="InterPro" id="IPR000405">
    <property type="entry name" value="Galanin_rcpt"/>
</dbReference>
<keyword evidence="8 9" id="KW-0807">Transducer</keyword>
<dbReference type="KEGG" id="cin:100182353"/>
<evidence type="ECO:0000256" key="9">
    <source>
        <dbReference type="RuleBase" id="RU000688"/>
    </source>
</evidence>
<proteinExistence type="evidence at transcript level"/>
<dbReference type="PRINTS" id="PR00663">
    <property type="entry name" value="GALANINR"/>
</dbReference>
<dbReference type="OrthoDB" id="5964776at2759"/>
<feature type="transmembrane region" description="Helical" evidence="11">
    <location>
        <begin position="274"/>
        <end position="291"/>
    </location>
</feature>
<evidence type="ECO:0000256" key="4">
    <source>
        <dbReference type="ARBA" id="ARBA00023040"/>
    </source>
</evidence>
<keyword evidence="3 11" id="KW-1133">Transmembrane helix</keyword>
<evidence type="ECO:0000259" key="12">
    <source>
        <dbReference type="PROSITE" id="PS50262"/>
    </source>
</evidence>
<gene>
    <name evidence="13" type="primary">Ci-GALP-R</name>
</gene>
<dbReference type="Pfam" id="PF00001">
    <property type="entry name" value="7tm_1"/>
    <property type="match status" value="1"/>
</dbReference>
<keyword evidence="5 11" id="KW-0472">Membrane</keyword>
<dbReference type="PRINTS" id="PR00237">
    <property type="entry name" value="GPCRRHODOPSN"/>
</dbReference>
<comment type="similarity">
    <text evidence="9">Belongs to the G-protein coupled receptor 1 family.</text>
</comment>
<protein>
    <submittedName>
        <fullName evidence="13">Galanin-like peptide receptor</fullName>
    </submittedName>
</protein>
<dbReference type="CDD" id="cd15098">
    <property type="entry name" value="7tmA_Gal1_R"/>
    <property type="match status" value="1"/>
</dbReference>
<evidence type="ECO:0000256" key="7">
    <source>
        <dbReference type="ARBA" id="ARBA00023170"/>
    </source>
</evidence>
<reference evidence="13" key="1">
    <citation type="submission" date="2018-01" db="EMBL/GenBank/DDBJ databases">
        <title>Receptors for Ciona peptides.</title>
        <authorList>
            <person name="Shiraishi A."/>
        </authorList>
    </citation>
    <scope>NUCLEOTIDE SEQUENCE</scope>
</reference>
<dbReference type="GO" id="GO:0016020">
    <property type="term" value="C:membrane"/>
    <property type="evidence" value="ECO:0007669"/>
    <property type="project" value="UniProtKB-SubCell"/>
</dbReference>
<dbReference type="SUPFAM" id="SSF81321">
    <property type="entry name" value="Family A G protein-coupled receptor-like"/>
    <property type="match status" value="1"/>
</dbReference>
<dbReference type="PROSITE" id="PS50262">
    <property type="entry name" value="G_PROTEIN_RECEP_F1_2"/>
    <property type="match status" value="1"/>
</dbReference>
<evidence type="ECO:0000256" key="3">
    <source>
        <dbReference type="ARBA" id="ARBA00022989"/>
    </source>
</evidence>
<evidence type="ECO:0000256" key="2">
    <source>
        <dbReference type="ARBA" id="ARBA00022692"/>
    </source>
</evidence>
<keyword evidence="2 9" id="KW-0812">Transmembrane</keyword>
<comment type="subcellular location">
    <subcellularLocation>
        <location evidence="1">Membrane</location>
        <topology evidence="1">Multi-pass membrane protein</topology>
    </subcellularLocation>
</comment>
<feature type="transmembrane region" description="Helical" evidence="11">
    <location>
        <begin position="52"/>
        <end position="79"/>
    </location>
</feature>
<dbReference type="InterPro" id="IPR000276">
    <property type="entry name" value="GPCR_Rhodpsn"/>
</dbReference>
<dbReference type="Gene3D" id="1.20.1070.10">
    <property type="entry name" value="Rhodopsin 7-helix transmembrane proteins"/>
    <property type="match status" value="1"/>
</dbReference>